<dbReference type="RefSeq" id="WP_088149190.1">
    <property type="nucleotide sequence ID" value="NZ_NHON01000001.1"/>
</dbReference>
<dbReference type="InterPro" id="IPR006439">
    <property type="entry name" value="HAD-SF_hydro_IA"/>
</dbReference>
<dbReference type="EMBL" id="NHON01000001">
    <property type="protein sequence ID" value="OWJ69201.1"/>
    <property type="molecule type" value="Genomic_DNA"/>
</dbReference>
<dbReference type="InterPro" id="IPR036412">
    <property type="entry name" value="HAD-like_sf"/>
</dbReference>
<dbReference type="AlphaFoldDB" id="A0A211ZV88"/>
<evidence type="ECO:0000313" key="6">
    <source>
        <dbReference type="Proteomes" id="UP000196655"/>
    </source>
</evidence>
<dbReference type="Pfam" id="PF00702">
    <property type="entry name" value="Hydrolase"/>
    <property type="match status" value="1"/>
</dbReference>
<reference evidence="6" key="1">
    <citation type="submission" date="2017-05" db="EMBL/GenBank/DDBJ databases">
        <authorList>
            <person name="Macchi M."/>
            <person name="Festa S."/>
            <person name="Coppotelli B.M."/>
            <person name="Morelli I.S."/>
        </authorList>
    </citation>
    <scope>NUCLEOTIDE SEQUENCE [LARGE SCALE GENOMIC DNA]</scope>
    <source>
        <strain evidence="6">I</strain>
    </source>
</reference>
<dbReference type="Gene3D" id="3.40.50.1000">
    <property type="entry name" value="HAD superfamily/HAD-like"/>
    <property type="match status" value="1"/>
</dbReference>
<dbReference type="SFLD" id="SFLDG01129">
    <property type="entry name" value="C1.5:_HAD__Beta-PGM__Phosphata"/>
    <property type="match status" value="1"/>
</dbReference>
<dbReference type="SFLD" id="SFLDS00003">
    <property type="entry name" value="Haloacid_Dehalogenase"/>
    <property type="match status" value="1"/>
</dbReference>
<protein>
    <recommendedName>
        <fullName evidence="7">Hydrolase</fullName>
    </recommendedName>
</protein>
<comment type="caution">
    <text evidence="5">The sequence shown here is derived from an EMBL/GenBank/DDBJ whole genome shotgun (WGS) entry which is preliminary data.</text>
</comment>
<evidence type="ECO:0008006" key="7">
    <source>
        <dbReference type="Google" id="ProtNLM"/>
    </source>
</evidence>
<keyword evidence="6" id="KW-1185">Reference proteome</keyword>
<dbReference type="InterPro" id="IPR023198">
    <property type="entry name" value="PGP-like_dom2"/>
</dbReference>
<dbReference type="InterPro" id="IPR023214">
    <property type="entry name" value="HAD_sf"/>
</dbReference>
<dbReference type="GO" id="GO:0046872">
    <property type="term" value="F:metal ion binding"/>
    <property type="evidence" value="ECO:0007669"/>
    <property type="project" value="UniProtKB-KW"/>
</dbReference>
<evidence type="ECO:0000256" key="2">
    <source>
        <dbReference type="ARBA" id="ARBA00006171"/>
    </source>
</evidence>
<organism evidence="5 6">
    <name type="scientific">Inquilinus limosus</name>
    <dbReference type="NCBI Taxonomy" id="171674"/>
    <lineage>
        <taxon>Bacteria</taxon>
        <taxon>Pseudomonadati</taxon>
        <taxon>Pseudomonadota</taxon>
        <taxon>Alphaproteobacteria</taxon>
        <taxon>Rhodospirillales</taxon>
        <taxon>Rhodospirillaceae</taxon>
        <taxon>Inquilinus</taxon>
    </lineage>
</organism>
<dbReference type="PANTHER" id="PTHR46193:SF10">
    <property type="entry name" value="6-PHOSPHOGLUCONATE PHOSPHATASE"/>
    <property type="match status" value="1"/>
</dbReference>
<keyword evidence="3" id="KW-0479">Metal-binding</keyword>
<evidence type="ECO:0000256" key="1">
    <source>
        <dbReference type="ARBA" id="ARBA00001946"/>
    </source>
</evidence>
<dbReference type="Gene3D" id="1.10.150.240">
    <property type="entry name" value="Putative phosphatase, domain 2"/>
    <property type="match status" value="1"/>
</dbReference>
<sequence length="225" mass="23902">MEFDLLICDCDGVLIDSEVIACEIDTEMFTAAGFPLTVADVRRRFVGMSQAGMRAVLEREAGRSLPADFDARLSARLAAAFEQELAALPDVRRTVLALGMPRCVASSSSLDRLRQTLTLTGLHDLFAPHIFSASQVERGKPAPDLFLFAASRFGAPPGRCLVVEDSVAGVTAARAAGMTVIGFTGGGHCDVGTPDRLREAGVHHIARSWQDIALELVQAAPLPAG</sequence>
<evidence type="ECO:0000256" key="4">
    <source>
        <dbReference type="ARBA" id="ARBA00022842"/>
    </source>
</evidence>
<dbReference type="Proteomes" id="UP000196655">
    <property type="component" value="Unassembled WGS sequence"/>
</dbReference>
<evidence type="ECO:0000313" key="5">
    <source>
        <dbReference type="EMBL" id="OWJ69201.1"/>
    </source>
</evidence>
<comment type="cofactor">
    <cofactor evidence="1">
        <name>Mg(2+)</name>
        <dbReference type="ChEBI" id="CHEBI:18420"/>
    </cofactor>
</comment>
<dbReference type="SUPFAM" id="SSF56784">
    <property type="entry name" value="HAD-like"/>
    <property type="match status" value="1"/>
</dbReference>
<name>A0A211ZV88_9PROT</name>
<dbReference type="NCBIfam" id="TIGR01509">
    <property type="entry name" value="HAD-SF-IA-v3"/>
    <property type="match status" value="1"/>
</dbReference>
<evidence type="ECO:0000256" key="3">
    <source>
        <dbReference type="ARBA" id="ARBA00022723"/>
    </source>
</evidence>
<dbReference type="STRING" id="1122125.GCA_000423185_02252"/>
<keyword evidence="4" id="KW-0460">Magnesium</keyword>
<dbReference type="PANTHER" id="PTHR46193">
    <property type="entry name" value="6-PHOSPHOGLUCONATE PHOSPHATASE"/>
    <property type="match status" value="1"/>
</dbReference>
<dbReference type="SFLD" id="SFLDG01135">
    <property type="entry name" value="C1.5.6:_HAD__Beta-PGM__Phospha"/>
    <property type="match status" value="1"/>
</dbReference>
<dbReference type="OrthoDB" id="9797743at2"/>
<comment type="similarity">
    <text evidence="2">Belongs to the HAD-like hydrolase superfamily. CbbY/CbbZ/Gph/YieH family.</text>
</comment>
<accession>A0A211ZV88</accession>
<dbReference type="CDD" id="cd07526">
    <property type="entry name" value="HAD_BPGM_like"/>
    <property type="match status" value="1"/>
</dbReference>
<dbReference type="GO" id="GO:0003824">
    <property type="term" value="F:catalytic activity"/>
    <property type="evidence" value="ECO:0007669"/>
    <property type="project" value="UniProtKB-ARBA"/>
</dbReference>
<gene>
    <name evidence="5" type="ORF">BWR60_01330</name>
</gene>
<dbReference type="InterPro" id="IPR051600">
    <property type="entry name" value="Beta-PGM-like"/>
</dbReference>
<proteinExistence type="inferred from homology"/>